<dbReference type="InterPro" id="IPR037069">
    <property type="entry name" value="AcylCoA_DH/ox_N_sf"/>
</dbReference>
<evidence type="ECO:0000313" key="6">
    <source>
        <dbReference type="Proteomes" id="UP000185674"/>
    </source>
</evidence>
<proteinExistence type="inferred from homology"/>
<dbReference type="InterPro" id="IPR036250">
    <property type="entry name" value="AcylCo_DH-like_C"/>
</dbReference>
<evidence type="ECO:0000256" key="1">
    <source>
        <dbReference type="ARBA" id="ARBA00023002"/>
    </source>
</evidence>
<reference evidence="5 6" key="1">
    <citation type="submission" date="2016-08" db="EMBL/GenBank/DDBJ databases">
        <title>Complete genome sequence of Acinetobacter baylyi strain GFJ2.</title>
        <authorList>
            <person name="Tabata M."/>
            <person name="Kuboki S."/>
            <person name="Gibu N."/>
            <person name="Kinouchi Y."/>
            <person name="Vangnai A."/>
            <person name="Kasai D."/>
            <person name="Fukuda M."/>
        </authorList>
    </citation>
    <scope>NUCLEOTIDE SEQUENCE [LARGE SCALE GENOMIC DNA]</scope>
    <source>
        <strain evidence="5 6">GFJ2</strain>
    </source>
</reference>
<evidence type="ECO:0000259" key="4">
    <source>
        <dbReference type="Pfam" id="PF08028"/>
    </source>
</evidence>
<dbReference type="RefSeq" id="WP_076032866.1">
    <property type="nucleotide sequence ID" value="NZ_BKXY01000014.1"/>
</dbReference>
<feature type="domain" description="Acyl-CoA dehydrogenase C-terminal" evidence="4">
    <location>
        <begin position="263"/>
        <end position="399"/>
    </location>
</feature>
<organism evidence="5 6">
    <name type="scientific">Acinetobacter soli</name>
    <dbReference type="NCBI Taxonomy" id="487316"/>
    <lineage>
        <taxon>Bacteria</taxon>
        <taxon>Pseudomonadati</taxon>
        <taxon>Pseudomonadota</taxon>
        <taxon>Gammaproteobacteria</taxon>
        <taxon>Moraxellales</taxon>
        <taxon>Moraxellaceae</taxon>
        <taxon>Acinetobacter</taxon>
    </lineage>
</organism>
<dbReference type="Gene3D" id="2.40.110.10">
    <property type="entry name" value="Butyryl-CoA Dehydrogenase, subunit A, domain 2"/>
    <property type="match status" value="1"/>
</dbReference>
<keyword evidence="5" id="KW-0503">Monooxygenase</keyword>
<comment type="similarity">
    <text evidence="2">Belongs to the HpaH/HsaA monooxygenase family.</text>
</comment>
<dbReference type="InterPro" id="IPR050741">
    <property type="entry name" value="Acyl-CoA_dehydrogenase"/>
</dbReference>
<feature type="domain" description="Acyl-CoA dehydrogenase/oxidase N-terminal" evidence="3">
    <location>
        <begin position="48"/>
        <end position="143"/>
    </location>
</feature>
<gene>
    <name evidence="5" type="ORF">BEN76_08800</name>
</gene>
<keyword evidence="1" id="KW-0560">Oxidoreductase</keyword>
<evidence type="ECO:0000313" key="5">
    <source>
        <dbReference type="EMBL" id="APV36109.1"/>
    </source>
</evidence>
<dbReference type="Gene3D" id="1.10.540.10">
    <property type="entry name" value="Acyl-CoA dehydrogenase/oxidase, N-terminal domain"/>
    <property type="match status" value="1"/>
</dbReference>
<sequence>MTHFYHPTVNTQLQHRPQITTSQLFRVWGEAVSTRYDTLASQFRPLFEQIKQHALQREQRHELPIEQIQWLKDSGFTRLRLPKAYGGYEATLPELFALLIELAEADSNLPQILRIHFGFTEDVLVSQDPVFQQRWLERLARGDTIGSAWSEGGTESIHAFKTHLSADESGKIRLNGEKYYTTGSLYANWVEVGVTDLHGESSTVIVPRHAQGVEILDDWNGFGQQLTASGTARFTDVLVDPSEFLPEGTRFKYSAAFYQLIQLAIITGLTRAATYDVSAAVAKRTRNYSHANTPLVQNDPQILQVVGQIRTAAYTAGVLVEKVAQSLERTYSAALDSHSVSEADLNALAELESAQAQGVITQLALDASTLLFDALGASAADKKYGFDRYWRNIRTLASHNPRVFKARIIGDFSVNGTLPPYQWRIGDTSKIEAQAEQSTLNNASSVSLTPT</sequence>
<dbReference type="GO" id="GO:0003995">
    <property type="term" value="F:acyl-CoA dehydrogenase activity"/>
    <property type="evidence" value="ECO:0007669"/>
    <property type="project" value="TreeGrafter"/>
</dbReference>
<dbReference type="Pfam" id="PF08028">
    <property type="entry name" value="Acyl-CoA_dh_2"/>
    <property type="match status" value="1"/>
</dbReference>
<dbReference type="Proteomes" id="UP000185674">
    <property type="component" value="Chromosome"/>
</dbReference>
<evidence type="ECO:0000259" key="3">
    <source>
        <dbReference type="Pfam" id="PF02771"/>
    </source>
</evidence>
<dbReference type="InterPro" id="IPR013786">
    <property type="entry name" value="AcylCoA_DH/ox_N"/>
</dbReference>
<dbReference type="PANTHER" id="PTHR48083">
    <property type="entry name" value="MEDIUM-CHAIN SPECIFIC ACYL-COA DEHYDROGENASE, MITOCHONDRIAL-RELATED"/>
    <property type="match status" value="1"/>
</dbReference>
<dbReference type="GO" id="GO:0050660">
    <property type="term" value="F:flavin adenine dinucleotide binding"/>
    <property type="evidence" value="ECO:0007669"/>
    <property type="project" value="InterPro"/>
</dbReference>
<dbReference type="GO" id="GO:0005737">
    <property type="term" value="C:cytoplasm"/>
    <property type="evidence" value="ECO:0007669"/>
    <property type="project" value="TreeGrafter"/>
</dbReference>
<accession>A0A1P8EIU0</accession>
<dbReference type="SUPFAM" id="SSF47203">
    <property type="entry name" value="Acyl-CoA dehydrogenase C-terminal domain-like"/>
    <property type="match status" value="1"/>
</dbReference>
<dbReference type="Pfam" id="PF02771">
    <property type="entry name" value="Acyl-CoA_dh_N"/>
    <property type="match status" value="1"/>
</dbReference>
<dbReference type="PANTHER" id="PTHR48083:SF19">
    <property type="entry name" value="FLAVIN-DEPENDENT MONOOXYGENASE, OXYGENASE SUBUNIT HSAA"/>
    <property type="match status" value="1"/>
</dbReference>
<dbReference type="Gene3D" id="1.20.140.10">
    <property type="entry name" value="Butyryl-CoA Dehydrogenase, subunit A, domain 3"/>
    <property type="match status" value="1"/>
</dbReference>
<dbReference type="EMBL" id="CP016896">
    <property type="protein sequence ID" value="APV36109.1"/>
    <property type="molecule type" value="Genomic_DNA"/>
</dbReference>
<evidence type="ECO:0000256" key="2">
    <source>
        <dbReference type="ARBA" id="ARBA00049661"/>
    </source>
</evidence>
<dbReference type="InterPro" id="IPR009100">
    <property type="entry name" value="AcylCoA_DH/oxidase_NM_dom_sf"/>
</dbReference>
<dbReference type="AlphaFoldDB" id="A0A1P8EIU0"/>
<name>A0A1P8EIU0_9GAMM</name>
<protein>
    <submittedName>
        <fullName evidence="5">Monooxygenase</fullName>
    </submittedName>
</protein>
<dbReference type="GO" id="GO:0033539">
    <property type="term" value="P:fatty acid beta-oxidation using acyl-CoA dehydrogenase"/>
    <property type="evidence" value="ECO:0007669"/>
    <property type="project" value="TreeGrafter"/>
</dbReference>
<dbReference type="eggNOG" id="COG1960">
    <property type="taxonomic scope" value="Bacteria"/>
</dbReference>
<dbReference type="GO" id="GO:0016712">
    <property type="term" value="F:oxidoreductase activity, acting on paired donors, with incorporation or reduction of molecular oxygen, reduced flavin or flavoprotein as one donor, and incorporation of one atom of oxygen"/>
    <property type="evidence" value="ECO:0007669"/>
    <property type="project" value="TreeGrafter"/>
</dbReference>
<dbReference type="InterPro" id="IPR046373">
    <property type="entry name" value="Acyl-CoA_Oxase/DH_mid-dom_sf"/>
</dbReference>
<dbReference type="KEGG" id="asol:BEN76_08800"/>
<dbReference type="SUPFAM" id="SSF56645">
    <property type="entry name" value="Acyl-CoA dehydrogenase NM domain-like"/>
    <property type="match status" value="1"/>
</dbReference>
<dbReference type="InterPro" id="IPR013107">
    <property type="entry name" value="Acyl-CoA_DH_C"/>
</dbReference>
<dbReference type="STRING" id="487316.BEN76_08800"/>